<dbReference type="RefSeq" id="WP_011832648.1">
    <property type="nucleotide sequence ID" value="NC_008942.1"/>
</dbReference>
<dbReference type="OrthoDB" id="111893at2157"/>
<keyword evidence="1" id="KW-0812">Transmembrane</keyword>
<gene>
    <name evidence="2" type="ordered locus">Mlab_0271</name>
</gene>
<evidence type="ECO:0000313" key="3">
    <source>
        <dbReference type="Proteomes" id="UP000000365"/>
    </source>
</evidence>
<dbReference type="HOGENOM" id="CLU_1582912_0_0_2"/>
<feature type="transmembrane region" description="Helical" evidence="1">
    <location>
        <begin position="36"/>
        <end position="55"/>
    </location>
</feature>
<accession>A2SQ41</accession>
<dbReference type="STRING" id="410358.Mlab_0271"/>
<keyword evidence="3" id="KW-1185">Reference proteome</keyword>
<dbReference type="AlphaFoldDB" id="A2SQ41"/>
<organism evidence="2 3">
    <name type="scientific">Methanocorpusculum labreanum (strain ATCC 43576 / DSM 4855 / Z)</name>
    <dbReference type="NCBI Taxonomy" id="410358"/>
    <lineage>
        <taxon>Archaea</taxon>
        <taxon>Methanobacteriati</taxon>
        <taxon>Methanobacteriota</taxon>
        <taxon>Stenosarchaea group</taxon>
        <taxon>Methanomicrobia</taxon>
        <taxon>Methanomicrobiales</taxon>
        <taxon>Methanocorpusculaceae</taxon>
        <taxon>Methanocorpusculum</taxon>
    </lineage>
</organism>
<name>A2SQ41_METLZ</name>
<dbReference type="EMBL" id="CP000559">
    <property type="protein sequence ID" value="ABN06447.1"/>
    <property type="molecule type" value="Genomic_DNA"/>
</dbReference>
<protein>
    <submittedName>
        <fullName evidence="2">Nucleic acid binding, OB-fold, tRNA/helicase-type</fullName>
    </submittedName>
</protein>
<feature type="transmembrane region" description="Helical" evidence="1">
    <location>
        <begin position="12"/>
        <end position="30"/>
    </location>
</feature>
<dbReference type="GO" id="GO:0004386">
    <property type="term" value="F:helicase activity"/>
    <property type="evidence" value="ECO:0007669"/>
    <property type="project" value="UniProtKB-KW"/>
</dbReference>
<keyword evidence="2" id="KW-0347">Helicase</keyword>
<keyword evidence="1" id="KW-1133">Transmembrane helix</keyword>
<evidence type="ECO:0000313" key="2">
    <source>
        <dbReference type="EMBL" id="ABN06447.1"/>
    </source>
</evidence>
<dbReference type="KEGG" id="mla:Mlab_0271"/>
<reference evidence="2 3" key="1">
    <citation type="journal article" date="2009" name="Stand. Genomic Sci.">
        <title>Complete genome sequence of Methanocorpusculum labreanum type strain Z.</title>
        <authorList>
            <person name="Anderson I.J."/>
            <person name="Sieprawska-Lupa M."/>
            <person name="Goltsman E."/>
            <person name="Lapidus A."/>
            <person name="Copeland A."/>
            <person name="Glavina Del Rio T."/>
            <person name="Tice H."/>
            <person name="Dalin E."/>
            <person name="Barry K."/>
            <person name="Pitluck S."/>
            <person name="Hauser L."/>
            <person name="Land M."/>
            <person name="Lucas S."/>
            <person name="Richardson P."/>
            <person name="Whitman W.B."/>
            <person name="Kyrpides N.C."/>
        </authorList>
    </citation>
    <scope>NUCLEOTIDE SEQUENCE [LARGE SCALE GENOMIC DNA]</scope>
    <source>
        <strain evidence="3">ATCC 43576 / DSM 4855 / Z</strain>
    </source>
</reference>
<keyword evidence="2" id="KW-0547">Nucleotide-binding</keyword>
<dbReference type="eggNOG" id="arCOG05116">
    <property type="taxonomic scope" value="Archaea"/>
</dbReference>
<keyword evidence="2" id="KW-0067">ATP-binding</keyword>
<dbReference type="GeneID" id="4795449"/>
<evidence type="ECO:0000256" key="1">
    <source>
        <dbReference type="SAM" id="Phobius"/>
    </source>
</evidence>
<keyword evidence="2" id="KW-0378">Hydrolase</keyword>
<sequence length="186" mass="20549">MKIKGITVRLPPLLLAATVFFAVMCAMTYGSTKDLIYIYIGLPLCALLIGFPLWMSYTNEKQVLREAPQYLQHAKLVRARQLSSTMRGNIVVVEGKVLKVTGLMMNKPSYLIQDPTGQLVVKRFALPDPLVGVGANVEVLGRVFGKATNAQSLYINALTIKPVSSLRDVQDEAQSDAEKIRIKKLN</sequence>
<dbReference type="Proteomes" id="UP000000365">
    <property type="component" value="Chromosome"/>
</dbReference>
<proteinExistence type="predicted"/>
<keyword evidence="1" id="KW-0472">Membrane</keyword>